<reference evidence="2" key="1">
    <citation type="submission" date="2016-10" db="EMBL/GenBank/DDBJ databases">
        <authorList>
            <person name="Varghese N."/>
            <person name="Submissions S."/>
        </authorList>
    </citation>
    <scope>NUCLEOTIDE SEQUENCE [LARGE SCALE GENOMIC DNA]</scope>
    <source>
        <strain evidence="2">CGMCC 1.8911</strain>
    </source>
</reference>
<name>A0A1G8YA83_9STAP</name>
<evidence type="ECO:0000313" key="2">
    <source>
        <dbReference type="Proteomes" id="UP000242700"/>
    </source>
</evidence>
<dbReference type="STRING" id="586411.SAMN05216187_10434"/>
<dbReference type="EMBL" id="FNFI01000004">
    <property type="protein sequence ID" value="SDJ99145.1"/>
    <property type="molecule type" value="Genomic_DNA"/>
</dbReference>
<dbReference type="OrthoDB" id="2389486at2"/>
<organism evidence="1 2">
    <name type="scientific">Jeotgalicoccus aerolatus</name>
    <dbReference type="NCBI Taxonomy" id="709510"/>
    <lineage>
        <taxon>Bacteria</taxon>
        <taxon>Bacillati</taxon>
        <taxon>Bacillota</taxon>
        <taxon>Bacilli</taxon>
        <taxon>Bacillales</taxon>
        <taxon>Staphylococcaceae</taxon>
        <taxon>Jeotgalicoccus</taxon>
    </lineage>
</organism>
<accession>A0A1G8YA83</accession>
<protein>
    <submittedName>
        <fullName evidence="1">Uncharacterized protein</fullName>
    </submittedName>
</protein>
<dbReference type="AlphaFoldDB" id="A0A1G8YA83"/>
<dbReference type="RefSeq" id="WP_092596204.1">
    <property type="nucleotide sequence ID" value="NZ_FNFI01000004.1"/>
</dbReference>
<sequence>MKQLLDVENVKNVKFTAVSFIDDIVGLGEKRIAVDAKHFERIDLNEDNIELVIDRKSLNEYREERNKILLAREDYAEFDHLNSMLAMLEHDFFSIDRIKLFYRDADNLSGEYIVDTSNDEIVEMISVINNNELNLTVQLI</sequence>
<proteinExistence type="predicted"/>
<evidence type="ECO:0000313" key="1">
    <source>
        <dbReference type="EMBL" id="SDJ99145.1"/>
    </source>
</evidence>
<gene>
    <name evidence="1" type="ORF">SAMN05216187_10434</name>
</gene>
<dbReference type="Proteomes" id="UP000242700">
    <property type="component" value="Unassembled WGS sequence"/>
</dbReference>